<sequence>MSPLARSLLALTVVTLLHGACAGSLGEANLGCTTVSGVLEVKKTSFNGYPSLQISSGIHQFMKIPKMYIYRSTMKQPQRDMVNDE</sequence>
<accession>A0ACC0JTB4</accession>
<evidence type="ECO:0000313" key="1">
    <source>
        <dbReference type="EMBL" id="KAI8427290.1"/>
    </source>
</evidence>
<organism evidence="1 2">
    <name type="scientific">Choristoneura fumiferana</name>
    <name type="common">Spruce budworm moth</name>
    <name type="synonym">Archips fumiferana</name>
    <dbReference type="NCBI Taxonomy" id="7141"/>
    <lineage>
        <taxon>Eukaryota</taxon>
        <taxon>Metazoa</taxon>
        <taxon>Ecdysozoa</taxon>
        <taxon>Arthropoda</taxon>
        <taxon>Hexapoda</taxon>
        <taxon>Insecta</taxon>
        <taxon>Pterygota</taxon>
        <taxon>Neoptera</taxon>
        <taxon>Endopterygota</taxon>
        <taxon>Lepidoptera</taxon>
        <taxon>Glossata</taxon>
        <taxon>Ditrysia</taxon>
        <taxon>Tortricoidea</taxon>
        <taxon>Tortricidae</taxon>
        <taxon>Tortricinae</taxon>
        <taxon>Choristoneura</taxon>
    </lineage>
</organism>
<protein>
    <submittedName>
        <fullName evidence="1">Uncharacterized protein</fullName>
    </submittedName>
</protein>
<reference evidence="1 2" key="1">
    <citation type="journal article" date="2022" name="Genome Biol. Evol.">
        <title>The Spruce Budworm Genome: Reconstructing the Evolutionary History of Antifreeze Proteins.</title>
        <authorList>
            <person name="Beliveau C."/>
            <person name="Gagne P."/>
            <person name="Picq S."/>
            <person name="Vernygora O."/>
            <person name="Keeling C.I."/>
            <person name="Pinkney K."/>
            <person name="Doucet D."/>
            <person name="Wen F."/>
            <person name="Johnston J.S."/>
            <person name="Maaroufi H."/>
            <person name="Boyle B."/>
            <person name="Laroche J."/>
            <person name="Dewar K."/>
            <person name="Juretic N."/>
            <person name="Blackburn G."/>
            <person name="Nisole A."/>
            <person name="Brunet B."/>
            <person name="Brandao M."/>
            <person name="Lumley L."/>
            <person name="Duan J."/>
            <person name="Quan G."/>
            <person name="Lucarotti C.J."/>
            <person name="Roe A.D."/>
            <person name="Sperling F.A.H."/>
            <person name="Levesque R.C."/>
            <person name="Cusson M."/>
        </authorList>
    </citation>
    <scope>NUCLEOTIDE SEQUENCE [LARGE SCALE GENOMIC DNA]</scope>
    <source>
        <strain evidence="1">Glfc:IPQL:Cfum</strain>
    </source>
</reference>
<gene>
    <name evidence="1" type="ORF">MSG28_001877</name>
</gene>
<dbReference type="Proteomes" id="UP001064048">
    <property type="component" value="Chromosome 3"/>
</dbReference>
<proteinExistence type="predicted"/>
<evidence type="ECO:0000313" key="2">
    <source>
        <dbReference type="Proteomes" id="UP001064048"/>
    </source>
</evidence>
<name>A0ACC0JTB4_CHOFU</name>
<comment type="caution">
    <text evidence="1">The sequence shown here is derived from an EMBL/GenBank/DDBJ whole genome shotgun (WGS) entry which is preliminary data.</text>
</comment>
<keyword evidence="2" id="KW-1185">Reference proteome</keyword>
<dbReference type="EMBL" id="CM046103">
    <property type="protein sequence ID" value="KAI8427290.1"/>
    <property type="molecule type" value="Genomic_DNA"/>
</dbReference>